<reference evidence="2" key="1">
    <citation type="submission" date="2023-11" db="EMBL/GenBank/DDBJ databases">
        <title>MicrobeMod: A computational toolkit for identifying prokaryotic methylation and restriction-modification with nanopore sequencing.</title>
        <authorList>
            <person name="Crits-Christoph A."/>
            <person name="Kang S.C."/>
            <person name="Lee H."/>
            <person name="Ostrov N."/>
        </authorList>
    </citation>
    <scope>NUCLEOTIDE SEQUENCE</scope>
    <source>
        <strain evidence="2">ATCC BAA-953</strain>
    </source>
</reference>
<dbReference type="GeneID" id="303167554"/>
<evidence type="ECO:0000313" key="2">
    <source>
        <dbReference type="EMBL" id="MDX5979566.1"/>
    </source>
</evidence>
<feature type="region of interest" description="Disordered" evidence="1">
    <location>
        <begin position="307"/>
        <end position="329"/>
    </location>
</feature>
<dbReference type="RefSeq" id="WP_198349969.1">
    <property type="nucleotide sequence ID" value="NZ_JABASV010000012.1"/>
</dbReference>
<organism evidence="2 3">
    <name type="scientific">Vreelandella alkaliphila</name>
    <dbReference type="NCBI Taxonomy" id="272774"/>
    <lineage>
        <taxon>Bacteria</taxon>
        <taxon>Pseudomonadati</taxon>
        <taxon>Pseudomonadota</taxon>
        <taxon>Gammaproteobacteria</taxon>
        <taxon>Oceanospirillales</taxon>
        <taxon>Halomonadaceae</taxon>
        <taxon>Vreelandella</taxon>
    </lineage>
</organism>
<dbReference type="Proteomes" id="UP001276761">
    <property type="component" value="Unassembled WGS sequence"/>
</dbReference>
<gene>
    <name evidence="2" type="ORF">SIL78_18625</name>
</gene>
<evidence type="ECO:0000313" key="3">
    <source>
        <dbReference type="Proteomes" id="UP001276761"/>
    </source>
</evidence>
<comment type="caution">
    <text evidence="2">The sequence shown here is derived from an EMBL/GenBank/DDBJ whole genome shotgun (WGS) entry which is preliminary data.</text>
</comment>
<proteinExistence type="predicted"/>
<evidence type="ECO:0000256" key="1">
    <source>
        <dbReference type="SAM" id="MobiDB-lite"/>
    </source>
</evidence>
<dbReference type="AlphaFoldDB" id="A0AAJ2RXI7"/>
<accession>A0AAJ2RXI7</accession>
<dbReference type="EMBL" id="JAWXXT010000002">
    <property type="protein sequence ID" value="MDX5979566.1"/>
    <property type="molecule type" value="Genomic_DNA"/>
</dbReference>
<protein>
    <submittedName>
        <fullName evidence="2">Uncharacterized protein</fullName>
    </submittedName>
</protein>
<sequence>MKNQEVTLQFNIFDYGRKVTGNFRRYEVDNVRQVLESAATRERIKLREATGYFGHGRRQITGKLDLSEVETVQTPSGPIVIENIPACVTKAISIDDDGNVSHTQDILTTDPGKAVQALMQSQVGGFSWATGGRDGQRNSPTRLNSYHGMDYVMTPGYSSNRSYQILESAQQIDDERDQIFEAMRSCGLSEEKARLYTDTFTSPYLAAAAASERESELMETTQILESRLVELEGELEAARQAGSDRKSRLMEWAKGYHVVVPDHVLEAVEQGDVNKEIAFFEDVARVNRDKAGTLPLSGGKFIGESVPKPKFGKSEVPGYGSVESAPTFD</sequence>
<name>A0AAJ2RXI7_9GAMM</name>